<reference evidence="3" key="1">
    <citation type="submission" date="2025-08" db="UniProtKB">
        <authorList>
            <consortium name="RefSeq"/>
        </authorList>
    </citation>
    <scope>IDENTIFICATION</scope>
</reference>
<dbReference type="RefSeq" id="XP_011641465.1">
    <property type="nucleotide sequence ID" value="XM_011643163.2"/>
</dbReference>
<feature type="region of interest" description="Disordered" evidence="1">
    <location>
        <begin position="1"/>
        <end position="21"/>
    </location>
</feature>
<evidence type="ECO:0000313" key="3">
    <source>
        <dbReference type="RefSeq" id="XP_011641465.1"/>
    </source>
</evidence>
<protein>
    <submittedName>
        <fullName evidence="3">Uncharacterized protein LOC105429899 isoform X3</fullName>
    </submittedName>
</protein>
<gene>
    <name evidence="3" type="primary">LOC105429899</name>
</gene>
<evidence type="ECO:0000313" key="2">
    <source>
        <dbReference type="Proteomes" id="UP000504615"/>
    </source>
</evidence>
<dbReference type="OrthoDB" id="7700296at2759"/>
<dbReference type="AlphaFoldDB" id="A0A6I9WJA1"/>
<proteinExistence type="predicted"/>
<sequence>MDELPKLFQLPGTNEEEEQRKVTVGCKTKKLLDNAAESLLSSQKDISTFTTLPRNVTLIRVSTQSSSIAGGIGRQDSIRY</sequence>
<name>A0A6I9WJA1_9HYME</name>
<organism evidence="2 3">
    <name type="scientific">Pogonomyrmex barbatus</name>
    <name type="common">red harvester ant</name>
    <dbReference type="NCBI Taxonomy" id="144034"/>
    <lineage>
        <taxon>Eukaryota</taxon>
        <taxon>Metazoa</taxon>
        <taxon>Ecdysozoa</taxon>
        <taxon>Arthropoda</taxon>
        <taxon>Hexapoda</taxon>
        <taxon>Insecta</taxon>
        <taxon>Pterygota</taxon>
        <taxon>Neoptera</taxon>
        <taxon>Endopterygota</taxon>
        <taxon>Hymenoptera</taxon>
        <taxon>Apocrita</taxon>
        <taxon>Aculeata</taxon>
        <taxon>Formicoidea</taxon>
        <taxon>Formicidae</taxon>
        <taxon>Myrmicinae</taxon>
        <taxon>Pogonomyrmex</taxon>
    </lineage>
</organism>
<dbReference type="GeneID" id="105429899"/>
<accession>A0A6I9WJA1</accession>
<dbReference type="Proteomes" id="UP000504615">
    <property type="component" value="Unplaced"/>
</dbReference>
<keyword evidence="2" id="KW-1185">Reference proteome</keyword>
<evidence type="ECO:0000256" key="1">
    <source>
        <dbReference type="SAM" id="MobiDB-lite"/>
    </source>
</evidence>